<accession>A0A4V3QX15</accession>
<dbReference type="SUPFAM" id="SSF48452">
    <property type="entry name" value="TPR-like"/>
    <property type="match status" value="1"/>
</dbReference>
<name>A0A4V3QX15_9SPHN</name>
<protein>
    <submittedName>
        <fullName evidence="1">Cytochrome c biogenesis factor-like protein</fullName>
    </submittedName>
</protein>
<dbReference type="EMBL" id="SRXU01000002">
    <property type="protein sequence ID" value="TGX44752.1"/>
    <property type="molecule type" value="Genomic_DNA"/>
</dbReference>
<dbReference type="InterPro" id="IPR011990">
    <property type="entry name" value="TPR-like_helical_dom_sf"/>
</dbReference>
<dbReference type="Proteomes" id="UP000309848">
    <property type="component" value="Unassembled WGS sequence"/>
</dbReference>
<proteinExistence type="predicted"/>
<dbReference type="OrthoDB" id="7390129at2"/>
<gene>
    <name evidence="1" type="ORF">E5A74_07465</name>
</gene>
<dbReference type="Gene3D" id="1.25.40.10">
    <property type="entry name" value="Tetratricopeptide repeat domain"/>
    <property type="match status" value="1"/>
</dbReference>
<keyword evidence="2" id="KW-1185">Reference proteome</keyword>
<organism evidence="1 2">
    <name type="scientific">Sphingomonas naasensis</name>
    <dbReference type="NCBI Taxonomy" id="1344951"/>
    <lineage>
        <taxon>Bacteria</taxon>
        <taxon>Pseudomonadati</taxon>
        <taxon>Pseudomonadota</taxon>
        <taxon>Alphaproteobacteria</taxon>
        <taxon>Sphingomonadales</taxon>
        <taxon>Sphingomonadaceae</taxon>
        <taxon>Sphingomonas</taxon>
    </lineage>
</organism>
<evidence type="ECO:0000313" key="2">
    <source>
        <dbReference type="Proteomes" id="UP000309848"/>
    </source>
</evidence>
<evidence type="ECO:0000313" key="1">
    <source>
        <dbReference type="EMBL" id="TGX44752.1"/>
    </source>
</evidence>
<sequence length="217" mass="23363">MGWAMLLAIALGAGLLLWLTGFPRKLWTVAATALTLGAAGYAWQGSPGLAGHPVTSVKKTSEIDPEVIAIRDAMFGRFNFTWGSFMRADAMTRAGAPDTAVRAMILTTRQAGGDPGAWMWLGVKLAENDGNQVSPAAKFAFERALQLGPQHPGPPFFYGLALIREGRFAEARPLWAKAVALTPEKASYRPQLVVRLFLLDQFLAAKAAEEKAATPRP</sequence>
<comment type="caution">
    <text evidence="1">The sequence shown here is derived from an EMBL/GenBank/DDBJ whole genome shotgun (WGS) entry which is preliminary data.</text>
</comment>
<reference evidence="1 2" key="1">
    <citation type="submission" date="2019-04" db="EMBL/GenBank/DDBJ databases">
        <title>Sphingomonas psychrotolerans sp. nov., isolated from soil in the Tianshan Mountains, Xinjiang, China.</title>
        <authorList>
            <person name="Luo Y."/>
            <person name="Sheng H."/>
        </authorList>
    </citation>
    <scope>NUCLEOTIDE SEQUENCE [LARGE SCALE GENOMIC DNA]</scope>
    <source>
        <strain evidence="1 2">KIS18-15</strain>
    </source>
</reference>
<dbReference type="AlphaFoldDB" id="A0A4V3QX15"/>